<dbReference type="Proteomes" id="UP000035762">
    <property type="component" value="Unassembled WGS sequence"/>
</dbReference>
<keyword evidence="12" id="KW-0677">Repeat</keyword>
<evidence type="ECO:0000256" key="4">
    <source>
        <dbReference type="ARBA" id="ARBA00011203"/>
    </source>
</evidence>
<keyword evidence="8 21" id="KW-0349">Heme</keyword>
<organism evidence="26 27">
    <name type="scientific">Afipia felis</name>
    <name type="common">Cat scratch disease bacillus</name>
    <dbReference type="NCBI Taxonomy" id="1035"/>
    <lineage>
        <taxon>Bacteria</taxon>
        <taxon>Pseudomonadati</taxon>
        <taxon>Pseudomonadota</taxon>
        <taxon>Alphaproteobacteria</taxon>
        <taxon>Hyphomicrobiales</taxon>
        <taxon>Nitrobacteraceae</taxon>
        <taxon>Afipia</taxon>
    </lineage>
</organism>
<evidence type="ECO:0000313" key="26">
    <source>
        <dbReference type="EMBL" id="CEG09191.1"/>
    </source>
</evidence>
<keyword evidence="18 21" id="KW-0406">Ion transport</keyword>
<dbReference type="STRING" id="1035.BN961_02614"/>
<feature type="binding site" description="axial binding residue" evidence="22">
    <location>
        <position position="266"/>
    </location>
    <ligand>
        <name>heme c</name>
        <dbReference type="ChEBI" id="CHEBI:61717"/>
        <label>1</label>
    </ligand>
    <ligandPart>
        <name>Fe</name>
        <dbReference type="ChEBI" id="CHEBI:18248"/>
    </ligandPart>
</feature>
<protein>
    <recommendedName>
        <fullName evidence="21">Cbb3-type cytochrome c oxidase subunit</fullName>
    </recommendedName>
</protein>
<feature type="binding site" description="covalent" evidence="23">
    <location>
        <position position="125"/>
    </location>
    <ligand>
        <name>heme c</name>
        <dbReference type="ChEBI" id="CHEBI:61717"/>
        <label>1</label>
    </ligand>
</feature>
<dbReference type="GO" id="GO:1902600">
    <property type="term" value="P:proton transmembrane transport"/>
    <property type="evidence" value="ECO:0007669"/>
    <property type="project" value="UniProtKB-KW"/>
</dbReference>
<feature type="transmembrane region" description="Helical" evidence="24">
    <location>
        <begin position="33"/>
        <end position="51"/>
    </location>
</feature>
<dbReference type="GO" id="GO:0005886">
    <property type="term" value="C:plasma membrane"/>
    <property type="evidence" value="ECO:0007669"/>
    <property type="project" value="UniProtKB-SubCell"/>
</dbReference>
<comment type="similarity">
    <text evidence="3 21">Belongs to the CcoP / FixP family.</text>
</comment>
<evidence type="ECO:0000256" key="8">
    <source>
        <dbReference type="ARBA" id="ARBA00022617"/>
    </source>
</evidence>
<evidence type="ECO:0000256" key="19">
    <source>
        <dbReference type="ARBA" id="ARBA00023136"/>
    </source>
</evidence>
<dbReference type="InterPro" id="IPR038414">
    <property type="entry name" value="CcoP_N_sf"/>
</dbReference>
<dbReference type="InterPro" id="IPR004678">
    <property type="entry name" value="Cyt_c_oxidase_cbb3_su3"/>
</dbReference>
<comment type="pathway">
    <text evidence="2 21">Energy metabolism; oxidative phosphorylation.</text>
</comment>
<evidence type="ECO:0000256" key="16">
    <source>
        <dbReference type="ARBA" id="ARBA00023002"/>
    </source>
</evidence>
<evidence type="ECO:0000256" key="22">
    <source>
        <dbReference type="PIRSR" id="PIRSR000006-1"/>
    </source>
</evidence>
<keyword evidence="10 24" id="KW-0812">Transmembrane</keyword>
<evidence type="ECO:0000313" key="27">
    <source>
        <dbReference type="Proteomes" id="UP000035762"/>
    </source>
</evidence>
<comment type="subunit">
    <text evidence="4">Component of the cbb3-type cytochrome c oxidase at least composed of FixN, FixO, FixQ and FixP.</text>
</comment>
<dbReference type="GO" id="GO:0005506">
    <property type="term" value="F:iron ion binding"/>
    <property type="evidence" value="ECO:0007669"/>
    <property type="project" value="InterPro"/>
</dbReference>
<evidence type="ECO:0000256" key="14">
    <source>
        <dbReference type="ARBA" id="ARBA00022982"/>
    </source>
</evidence>
<dbReference type="PRINTS" id="PR00605">
    <property type="entry name" value="CYTCHROMECIC"/>
</dbReference>
<dbReference type="PROSITE" id="PS51007">
    <property type="entry name" value="CYTC"/>
    <property type="match status" value="2"/>
</dbReference>
<sequence>MGDHFIRDPHTGHLSTGHEWNGITELNTPVPRIIYFFLIATALFSLGYWVLMPTWPVGTTYTKGLLGDDVRADVVQSVKQAALDRSHWTKQIESKSFAEIQKDPRLMEVVRESGRALFGDNCAACHGREAKGNKGYPNLTTQSWLWGGSPEEIAQTIRVGINSAHPDSRSSQMPAFGRDGILKRADIDNVVAFVRSLSHPGDKTIPADKIAAGKEVFAANCVACHGENAKGSHEAGAPDLTDAFWIYGGDAQTITDTVWAGRQGHMPTWEGRLSDVDRKILALYITDLRSPNP</sequence>
<keyword evidence="27" id="KW-1185">Reference proteome</keyword>
<dbReference type="GO" id="GO:0020037">
    <property type="term" value="F:heme binding"/>
    <property type="evidence" value="ECO:0007669"/>
    <property type="project" value="InterPro"/>
</dbReference>
<evidence type="ECO:0000256" key="5">
    <source>
        <dbReference type="ARBA" id="ARBA00022448"/>
    </source>
</evidence>
<accession>A0A090MP95</accession>
<dbReference type="GO" id="GO:0016491">
    <property type="term" value="F:oxidoreductase activity"/>
    <property type="evidence" value="ECO:0007669"/>
    <property type="project" value="UniProtKB-KW"/>
</dbReference>
<feature type="binding site" description="axial binding residue" evidence="22">
    <location>
        <position position="225"/>
    </location>
    <ligand>
        <name>heme c</name>
        <dbReference type="ChEBI" id="CHEBI:61717"/>
        <label>2</label>
    </ligand>
    <ligandPart>
        <name>Fe</name>
        <dbReference type="ChEBI" id="CHEBI:18248"/>
    </ligandPart>
</feature>
<name>A0A090MP95_AFIFE</name>
<keyword evidence="9 21" id="KW-0679">Respiratory chain</keyword>
<dbReference type="NCBIfam" id="TIGR00782">
    <property type="entry name" value="ccoP"/>
    <property type="match status" value="1"/>
</dbReference>
<dbReference type="UniPathway" id="UPA00705"/>
<dbReference type="EMBL" id="CCAZ020000001">
    <property type="protein sequence ID" value="CEG09191.1"/>
    <property type="molecule type" value="Genomic_DNA"/>
</dbReference>
<keyword evidence="16 21" id="KW-0560">Oxidoreductase</keyword>
<dbReference type="AlphaFoldDB" id="A0A090MP95"/>
<evidence type="ECO:0000256" key="20">
    <source>
        <dbReference type="ARBA" id="ARBA00025525"/>
    </source>
</evidence>
<comment type="function">
    <text evidence="20">C-type cytochrome. Part of the cbb3-type cytochrome c oxidase complex. FixP subunit is required for transferring electrons from donor cytochrome c via its heme groups to FixO subunit. From there, electrons are shuttled to the catalytic binuclear center of FixN subunit where oxygen reduction takes place. The complex also functions as a proton pump.</text>
</comment>
<dbReference type="Pfam" id="PF14715">
    <property type="entry name" value="FixP_N"/>
    <property type="match status" value="1"/>
</dbReference>
<evidence type="ECO:0000256" key="7">
    <source>
        <dbReference type="ARBA" id="ARBA00022519"/>
    </source>
</evidence>
<evidence type="ECO:0000256" key="10">
    <source>
        <dbReference type="ARBA" id="ARBA00022692"/>
    </source>
</evidence>
<feature type="binding site" description="covalent" evidence="23">
    <location>
        <position position="224"/>
    </location>
    <ligand>
        <name>heme c</name>
        <dbReference type="ChEBI" id="CHEBI:61717"/>
        <label>2</label>
    </ligand>
</feature>
<evidence type="ECO:0000256" key="3">
    <source>
        <dbReference type="ARBA" id="ARBA00006113"/>
    </source>
</evidence>
<evidence type="ECO:0000256" key="21">
    <source>
        <dbReference type="PIRNR" id="PIRNR000006"/>
    </source>
</evidence>
<dbReference type="SUPFAM" id="SSF46626">
    <property type="entry name" value="Cytochrome c"/>
    <property type="match status" value="2"/>
</dbReference>
<dbReference type="PANTHER" id="PTHR33751">
    <property type="entry name" value="CBB3-TYPE CYTOCHROME C OXIDASE SUBUNIT FIXP"/>
    <property type="match status" value="1"/>
</dbReference>
<dbReference type="InterPro" id="IPR036909">
    <property type="entry name" value="Cyt_c-like_dom_sf"/>
</dbReference>
<dbReference type="InterPro" id="IPR050597">
    <property type="entry name" value="Cytochrome_c_Oxidase_Subunit"/>
</dbReference>
<evidence type="ECO:0000256" key="13">
    <source>
        <dbReference type="ARBA" id="ARBA00022781"/>
    </source>
</evidence>
<dbReference type="PIRSF" id="PIRSF000006">
    <property type="entry name" value="Cbb3-Cox_fixP"/>
    <property type="match status" value="1"/>
</dbReference>
<dbReference type="Pfam" id="PF13442">
    <property type="entry name" value="Cytochrome_CBB3"/>
    <property type="match status" value="1"/>
</dbReference>
<keyword evidence="6 21" id="KW-1003">Cell membrane</keyword>
<dbReference type="Gene3D" id="6.10.280.130">
    <property type="match status" value="1"/>
</dbReference>
<feature type="domain" description="Cytochrome c" evidence="25">
    <location>
        <begin position="109"/>
        <end position="198"/>
    </location>
</feature>
<evidence type="ECO:0000256" key="23">
    <source>
        <dbReference type="PIRSR" id="PIRSR000006-2"/>
    </source>
</evidence>
<dbReference type="GO" id="GO:0006119">
    <property type="term" value="P:oxidative phosphorylation"/>
    <property type="evidence" value="ECO:0007669"/>
    <property type="project" value="UniProtKB-UniPathway"/>
</dbReference>
<evidence type="ECO:0000256" key="11">
    <source>
        <dbReference type="ARBA" id="ARBA00022723"/>
    </source>
</evidence>
<keyword evidence="15 24" id="KW-1133">Transmembrane helix</keyword>
<gene>
    <name evidence="26" type="primary">fixP</name>
    <name evidence="26" type="ORF">BN961_02614</name>
</gene>
<keyword evidence="14 21" id="KW-0249">Electron transport</keyword>
<dbReference type="RefSeq" id="WP_009340009.1">
    <property type="nucleotide sequence ID" value="NZ_CCAZ020000001.1"/>
</dbReference>
<dbReference type="InterPro" id="IPR032858">
    <property type="entry name" value="CcoP_N"/>
</dbReference>
<dbReference type="InterPro" id="IPR008168">
    <property type="entry name" value="Cyt_C_IC"/>
</dbReference>
<comment type="cofactor">
    <cofactor evidence="21 23">
        <name>heme c</name>
        <dbReference type="ChEBI" id="CHEBI:61717"/>
    </cofactor>
    <text evidence="21 23">Binds 2 heme C groups per subunit.</text>
</comment>
<evidence type="ECO:0000256" key="1">
    <source>
        <dbReference type="ARBA" id="ARBA00004533"/>
    </source>
</evidence>
<evidence type="ECO:0000256" key="12">
    <source>
        <dbReference type="ARBA" id="ARBA00022737"/>
    </source>
</evidence>
<comment type="subcellular location">
    <subcellularLocation>
        <location evidence="1 21">Cell inner membrane</location>
    </subcellularLocation>
</comment>
<keyword evidence="17 21" id="KW-0408">Iron</keyword>
<keyword evidence="13 21" id="KW-0375">Hydrogen ion transport</keyword>
<comment type="caution">
    <text evidence="26">The sequence shown here is derived from an EMBL/GenBank/DDBJ whole genome shotgun (WGS) entry which is preliminary data.</text>
</comment>
<dbReference type="PANTHER" id="PTHR33751:SF1">
    <property type="entry name" value="CBB3-TYPE CYTOCHROME C OXIDASE SUBUNIT FIXP"/>
    <property type="match status" value="1"/>
</dbReference>
<feature type="binding site" description="covalent" evidence="23">
    <location>
        <position position="122"/>
    </location>
    <ligand>
        <name>heme c</name>
        <dbReference type="ChEBI" id="CHEBI:61717"/>
        <label>1</label>
    </ligand>
</feature>
<feature type="binding site" description="axial binding residue" evidence="22">
    <location>
        <position position="126"/>
    </location>
    <ligand>
        <name>heme c</name>
        <dbReference type="ChEBI" id="CHEBI:61717"/>
        <label>1</label>
    </ligand>
    <ligandPart>
        <name>Fe</name>
        <dbReference type="ChEBI" id="CHEBI:18248"/>
    </ligandPart>
</feature>
<reference evidence="26 27" key="1">
    <citation type="journal article" date="2014" name="Genome Announc.">
        <title>Genome Sequence of Afipia felis Strain 76713, Isolated in Hospital Water Using an Amoeba Co-Culture Procedure.</title>
        <authorList>
            <person name="Benamar S."/>
            <person name="La Scola B."/>
            <person name="Croce O."/>
        </authorList>
    </citation>
    <scope>NUCLEOTIDE SEQUENCE [LARGE SCALE GENOMIC DNA]</scope>
    <source>
        <strain evidence="26 27">76713</strain>
    </source>
</reference>
<keyword evidence="19 21" id="KW-0472">Membrane</keyword>
<dbReference type="OrthoDB" id="9811281at2"/>
<evidence type="ECO:0000256" key="24">
    <source>
        <dbReference type="SAM" id="Phobius"/>
    </source>
</evidence>
<evidence type="ECO:0000256" key="9">
    <source>
        <dbReference type="ARBA" id="ARBA00022660"/>
    </source>
</evidence>
<evidence type="ECO:0000256" key="15">
    <source>
        <dbReference type="ARBA" id="ARBA00022989"/>
    </source>
</evidence>
<dbReference type="GO" id="GO:0009055">
    <property type="term" value="F:electron transfer activity"/>
    <property type="evidence" value="ECO:0007669"/>
    <property type="project" value="InterPro"/>
</dbReference>
<dbReference type="InterPro" id="IPR009056">
    <property type="entry name" value="Cyt_c-like_dom"/>
</dbReference>
<evidence type="ECO:0000256" key="6">
    <source>
        <dbReference type="ARBA" id="ARBA00022475"/>
    </source>
</evidence>
<keyword evidence="11 21" id="KW-0479">Metal-binding</keyword>
<feature type="binding site" description="axial binding residue" evidence="22">
    <location>
        <position position="173"/>
    </location>
    <ligand>
        <name>heme c</name>
        <dbReference type="ChEBI" id="CHEBI:61717"/>
        <label>2</label>
    </ligand>
    <ligandPart>
        <name>Fe</name>
        <dbReference type="ChEBI" id="CHEBI:18248"/>
    </ligandPart>
</feature>
<feature type="binding site" description="covalent" evidence="23">
    <location>
        <position position="221"/>
    </location>
    <ligand>
        <name>heme c</name>
        <dbReference type="ChEBI" id="CHEBI:61717"/>
        <label>2</label>
    </ligand>
</feature>
<proteinExistence type="inferred from homology"/>
<feature type="domain" description="Cytochrome c" evidence="25">
    <location>
        <begin position="208"/>
        <end position="289"/>
    </location>
</feature>
<keyword evidence="5 21" id="KW-0813">Transport</keyword>
<keyword evidence="7 21" id="KW-0997">Cell inner membrane</keyword>
<evidence type="ECO:0000256" key="18">
    <source>
        <dbReference type="ARBA" id="ARBA00023065"/>
    </source>
</evidence>
<dbReference type="Pfam" id="PF00034">
    <property type="entry name" value="Cytochrom_C"/>
    <property type="match status" value="1"/>
</dbReference>
<evidence type="ECO:0000256" key="17">
    <source>
        <dbReference type="ARBA" id="ARBA00023004"/>
    </source>
</evidence>
<dbReference type="Gene3D" id="1.10.760.10">
    <property type="entry name" value="Cytochrome c-like domain"/>
    <property type="match status" value="2"/>
</dbReference>
<evidence type="ECO:0000256" key="2">
    <source>
        <dbReference type="ARBA" id="ARBA00004673"/>
    </source>
</evidence>
<evidence type="ECO:0000259" key="25">
    <source>
        <dbReference type="PROSITE" id="PS51007"/>
    </source>
</evidence>